<feature type="compositionally biased region" description="Polar residues" evidence="1">
    <location>
        <begin position="27"/>
        <end position="39"/>
    </location>
</feature>
<dbReference type="AlphaFoldDB" id="A0A2J5I608"/>
<proteinExistence type="predicted"/>
<evidence type="ECO:0000313" key="2">
    <source>
        <dbReference type="EMBL" id="PLN85209.1"/>
    </source>
</evidence>
<protein>
    <submittedName>
        <fullName evidence="2">Uncharacterized protein</fullName>
    </submittedName>
</protein>
<dbReference type="Proteomes" id="UP000235023">
    <property type="component" value="Unassembled WGS sequence"/>
</dbReference>
<dbReference type="EMBL" id="KZ559506">
    <property type="protein sequence ID" value="PLN85209.1"/>
    <property type="molecule type" value="Genomic_DNA"/>
</dbReference>
<reference evidence="3" key="1">
    <citation type="submission" date="2017-12" db="EMBL/GenBank/DDBJ databases">
        <authorList>
            <consortium name="DOE Joint Genome Institute"/>
            <person name="Mondo S.J."/>
            <person name="Kjaerbolling I."/>
            <person name="Vesth T.C."/>
            <person name="Frisvad J.C."/>
            <person name="Nybo J.L."/>
            <person name="Theobald S."/>
            <person name="Kuo A."/>
            <person name="Bowyer P."/>
            <person name="Matsuda Y."/>
            <person name="Lyhne E.K."/>
            <person name="Kogle M.E."/>
            <person name="Clum A."/>
            <person name="Lipzen A."/>
            <person name="Salamov A."/>
            <person name="Ngan C.Y."/>
            <person name="Daum C."/>
            <person name="Chiniquy J."/>
            <person name="Barry K."/>
            <person name="LaButti K."/>
            <person name="Haridas S."/>
            <person name="Simmons B.A."/>
            <person name="Magnuson J.K."/>
            <person name="Mortensen U.H."/>
            <person name="Larsen T.O."/>
            <person name="Grigoriev I.V."/>
            <person name="Baker S.E."/>
            <person name="Andersen M.R."/>
            <person name="Nordberg H.P."/>
            <person name="Cantor M.N."/>
            <person name="Hua S.X."/>
        </authorList>
    </citation>
    <scope>NUCLEOTIDE SEQUENCE [LARGE SCALE GENOMIC DNA]</scope>
    <source>
        <strain evidence="3">IBT 19404</strain>
    </source>
</reference>
<gene>
    <name evidence="2" type="ORF">BDW42DRAFT_183213</name>
</gene>
<keyword evidence="3" id="KW-1185">Reference proteome</keyword>
<evidence type="ECO:0000256" key="1">
    <source>
        <dbReference type="SAM" id="MobiDB-lite"/>
    </source>
</evidence>
<evidence type="ECO:0000313" key="3">
    <source>
        <dbReference type="Proteomes" id="UP000235023"/>
    </source>
</evidence>
<feature type="compositionally biased region" description="Basic and acidic residues" evidence="1">
    <location>
        <begin position="43"/>
        <end position="52"/>
    </location>
</feature>
<name>A0A2J5I608_9EURO</name>
<feature type="compositionally biased region" description="Polar residues" evidence="1">
    <location>
        <begin position="161"/>
        <end position="188"/>
    </location>
</feature>
<feature type="compositionally biased region" description="Polar residues" evidence="1">
    <location>
        <begin position="120"/>
        <end position="129"/>
    </location>
</feature>
<feature type="region of interest" description="Disordered" evidence="1">
    <location>
        <begin position="1"/>
        <end position="232"/>
    </location>
</feature>
<feature type="compositionally biased region" description="Basic residues" evidence="1">
    <location>
        <begin position="196"/>
        <end position="207"/>
    </location>
</feature>
<dbReference type="OrthoDB" id="4757558at2759"/>
<feature type="compositionally biased region" description="Basic residues" evidence="1">
    <location>
        <begin position="8"/>
        <end position="25"/>
    </location>
</feature>
<feature type="compositionally biased region" description="Low complexity" evidence="1">
    <location>
        <begin position="210"/>
        <end position="225"/>
    </location>
</feature>
<organism evidence="2 3">
    <name type="scientific">Aspergillus taichungensis</name>
    <dbReference type="NCBI Taxonomy" id="482145"/>
    <lineage>
        <taxon>Eukaryota</taxon>
        <taxon>Fungi</taxon>
        <taxon>Dikarya</taxon>
        <taxon>Ascomycota</taxon>
        <taxon>Pezizomycotina</taxon>
        <taxon>Eurotiomycetes</taxon>
        <taxon>Eurotiomycetidae</taxon>
        <taxon>Eurotiales</taxon>
        <taxon>Aspergillaceae</taxon>
        <taxon>Aspergillus</taxon>
        <taxon>Aspergillus subgen. Circumdati</taxon>
    </lineage>
</organism>
<sequence>MPIYGGNKKGKKKNKGKKSGKKNNKKTTNALNPPNQPRGQGQVDRDGAESEHSSSTGTFYTAKEYQDDDLAERMALLNQPVEQELTLPLGSPGPASEHSYSTATFYTAKEYQDDDDTTENVDLQNQTVEQEPALPVKAKEPESPPNEPAREATATPIRALTPQSAKATPPSGTWSTAPGSRNTVSTVITPPPALNSRKKKKNKKKTRSQGTTSHSIVSGSSSDVIAGHAHPDPVPTTILAHELSPKDEEKPKNFVWDLTKHVFICAAPNCDQRCHTWAPATAICPRCGPFSEIRYCSKQHLLQDIKRHWASQCSKKTFKHPCKPDSLPPALAEEVPLIPCAHMYDMPERHRQAVYFNANSARGDYFIFSDYDDFREVGTIPDDDIDTRIRVRCSSRVIFTVTIQDPELKDRFRRVLAACLFKTITVVVVTDYLFRLIRDNLRAHTPKLTKAQLTHLEAAVIHQMSAEFSTTLNEQLVGRRHACETDWTGRNRRFCRDAVCRAEDRRLLGRHHGAGHKHTVEGLESSYWILRVARKTLPPPAQGHAHAVEVGAKARMRGEGFADVVPEDRRVFCRGEGWDGVGSGDLEVEGVNDFDFPIAVPDDVFAMGEMDWE</sequence>
<accession>A0A2J5I608</accession>